<dbReference type="STRING" id="1227493.C483_12113"/>
<dbReference type="Gene3D" id="1.10.10.10">
    <property type="entry name" value="Winged helix-like DNA-binding domain superfamily/Winged helix DNA-binding domain"/>
    <property type="match status" value="1"/>
</dbReference>
<dbReference type="Pfam" id="PF24035">
    <property type="entry name" value="DUF7344"/>
    <property type="match status" value="1"/>
</dbReference>
<name>L9ZYN3_9EURY</name>
<organism evidence="2 3">
    <name type="scientific">Natrialba hulunbeirensis JCM 10989</name>
    <dbReference type="NCBI Taxonomy" id="1227493"/>
    <lineage>
        <taxon>Archaea</taxon>
        <taxon>Methanobacteriati</taxon>
        <taxon>Methanobacteriota</taxon>
        <taxon>Stenosarchaea group</taxon>
        <taxon>Halobacteria</taxon>
        <taxon>Halobacteriales</taxon>
        <taxon>Natrialbaceae</taxon>
        <taxon>Natrialba</taxon>
    </lineage>
</organism>
<keyword evidence="3" id="KW-1185">Reference proteome</keyword>
<feature type="domain" description="DUF7344" evidence="1">
    <location>
        <begin position="10"/>
        <end position="87"/>
    </location>
</feature>
<dbReference type="InterPro" id="IPR036388">
    <property type="entry name" value="WH-like_DNA-bd_sf"/>
</dbReference>
<dbReference type="InterPro" id="IPR055768">
    <property type="entry name" value="DUF7344"/>
</dbReference>
<accession>L9ZYN3</accession>
<protein>
    <recommendedName>
        <fullName evidence="1">DUF7344 domain-containing protein</fullName>
    </recommendedName>
</protein>
<dbReference type="Proteomes" id="UP000011519">
    <property type="component" value="Unassembled WGS sequence"/>
</dbReference>
<dbReference type="RefSeq" id="WP_006653600.1">
    <property type="nucleotide sequence ID" value="NZ_AOIM01000035.1"/>
</dbReference>
<reference evidence="2 3" key="1">
    <citation type="journal article" date="2014" name="PLoS Genet.">
        <title>Phylogenetically driven sequencing of extremely halophilic archaea reveals strategies for static and dynamic osmo-response.</title>
        <authorList>
            <person name="Becker E.A."/>
            <person name="Seitzer P.M."/>
            <person name="Tritt A."/>
            <person name="Larsen D."/>
            <person name="Krusor M."/>
            <person name="Yao A.I."/>
            <person name="Wu D."/>
            <person name="Madern D."/>
            <person name="Eisen J.A."/>
            <person name="Darling A.E."/>
            <person name="Facciotti M.T."/>
        </authorList>
    </citation>
    <scope>NUCLEOTIDE SEQUENCE [LARGE SCALE GENOMIC DNA]</scope>
    <source>
        <strain evidence="2 3">JCM 10989</strain>
    </source>
</reference>
<dbReference type="OrthoDB" id="194397at2157"/>
<dbReference type="EMBL" id="AOIM01000035">
    <property type="protein sequence ID" value="ELY90253.1"/>
    <property type="molecule type" value="Genomic_DNA"/>
</dbReference>
<evidence type="ECO:0000313" key="3">
    <source>
        <dbReference type="Proteomes" id="UP000011519"/>
    </source>
</evidence>
<dbReference type="AlphaFoldDB" id="L9ZYN3"/>
<proteinExistence type="predicted"/>
<sequence>MAIPEEQIVRLLADPENRAILSCLDDVSGPLTVDELTQQLVERDTTVVDAATYDREFERTTVALHHRQLPQLDEAGLVEYDADENLVLTRGDAIDPEWVTIDLIDEFLSRFTGRRSADTDAIGVIEGEGAVYDYGRELADRAEDELFLIYRTDDLLDEDCLSHATQAIDRGVEFCVGSQNPAVRQFFREHIPETTLWEPQLDWMNEPSRYPRISRLIVADRDKVMLSLRDKPMATGSKTETAMIGEGKTNPLVVLVRELLGPRLDHLDYQSDHFSGELPFEL</sequence>
<gene>
    <name evidence="2" type="ORF">C483_12113</name>
</gene>
<evidence type="ECO:0000313" key="2">
    <source>
        <dbReference type="EMBL" id="ELY90253.1"/>
    </source>
</evidence>
<dbReference type="PATRIC" id="fig|1227493.4.peg.2422"/>
<comment type="caution">
    <text evidence="2">The sequence shown here is derived from an EMBL/GenBank/DDBJ whole genome shotgun (WGS) entry which is preliminary data.</text>
</comment>
<evidence type="ECO:0000259" key="1">
    <source>
        <dbReference type="Pfam" id="PF24035"/>
    </source>
</evidence>